<gene>
    <name evidence="2" type="ORF">LTR78_008387</name>
</gene>
<dbReference type="PANTHER" id="PTHR45033">
    <property type="match status" value="1"/>
</dbReference>
<dbReference type="Pfam" id="PF00107">
    <property type="entry name" value="ADH_zinc_N"/>
    <property type="match status" value="1"/>
</dbReference>
<dbReference type="Proteomes" id="UP001274830">
    <property type="component" value="Unassembled WGS sequence"/>
</dbReference>
<dbReference type="PANTHER" id="PTHR45033:SF2">
    <property type="entry name" value="ZINC-TYPE ALCOHOL DEHYDROGENASE-LIKE PROTEIN C1773.06C"/>
    <property type="match status" value="1"/>
</dbReference>
<dbReference type="EMBL" id="JAUTXT010000040">
    <property type="protein sequence ID" value="KAK3671654.1"/>
    <property type="molecule type" value="Genomic_DNA"/>
</dbReference>
<dbReference type="GO" id="GO:0016491">
    <property type="term" value="F:oxidoreductase activity"/>
    <property type="evidence" value="ECO:0007669"/>
    <property type="project" value="InterPro"/>
</dbReference>
<evidence type="ECO:0000313" key="2">
    <source>
        <dbReference type="EMBL" id="KAK3671654.1"/>
    </source>
</evidence>
<accession>A0AAE0WHP4</accession>
<evidence type="ECO:0000313" key="3">
    <source>
        <dbReference type="Proteomes" id="UP001274830"/>
    </source>
</evidence>
<dbReference type="AlphaFoldDB" id="A0AAE0WHP4"/>
<dbReference type="InterPro" id="IPR036291">
    <property type="entry name" value="NAD(P)-bd_dom_sf"/>
</dbReference>
<protein>
    <recommendedName>
        <fullName evidence="1">Enoyl reductase (ER) domain-containing protein</fullName>
    </recommendedName>
</protein>
<reference evidence="2" key="1">
    <citation type="submission" date="2023-07" db="EMBL/GenBank/DDBJ databases">
        <title>Black Yeasts Isolated from many extreme environments.</title>
        <authorList>
            <person name="Coleine C."/>
            <person name="Stajich J.E."/>
            <person name="Selbmann L."/>
        </authorList>
    </citation>
    <scope>NUCLEOTIDE SEQUENCE</scope>
    <source>
        <strain evidence="2">CCFEE 5485</strain>
    </source>
</reference>
<evidence type="ECO:0000259" key="1">
    <source>
        <dbReference type="SMART" id="SM00829"/>
    </source>
</evidence>
<dbReference type="SUPFAM" id="SSF51735">
    <property type="entry name" value="NAD(P)-binding Rossmann-fold domains"/>
    <property type="match status" value="1"/>
</dbReference>
<dbReference type="SUPFAM" id="SSF50129">
    <property type="entry name" value="GroES-like"/>
    <property type="match status" value="1"/>
</dbReference>
<dbReference type="InterPro" id="IPR052711">
    <property type="entry name" value="Zinc_ADH-like"/>
</dbReference>
<dbReference type="InterPro" id="IPR013149">
    <property type="entry name" value="ADH-like_C"/>
</dbReference>
<proteinExistence type="predicted"/>
<dbReference type="CDD" id="cd08276">
    <property type="entry name" value="MDR7"/>
    <property type="match status" value="1"/>
</dbReference>
<dbReference type="InterPro" id="IPR011032">
    <property type="entry name" value="GroES-like_sf"/>
</dbReference>
<dbReference type="Pfam" id="PF08240">
    <property type="entry name" value="ADH_N"/>
    <property type="match status" value="1"/>
</dbReference>
<dbReference type="Gene3D" id="3.90.180.10">
    <property type="entry name" value="Medium-chain alcohol dehydrogenases, catalytic domain"/>
    <property type="match status" value="1"/>
</dbReference>
<keyword evidence="3" id="KW-1185">Reference proteome</keyword>
<dbReference type="InterPro" id="IPR020843">
    <property type="entry name" value="ER"/>
</dbReference>
<feature type="domain" description="Enoyl reductase (ER)" evidence="1">
    <location>
        <begin position="18"/>
        <end position="342"/>
    </location>
</feature>
<dbReference type="Gene3D" id="3.40.50.720">
    <property type="entry name" value="NAD(P)-binding Rossmann-like Domain"/>
    <property type="match status" value="1"/>
</dbReference>
<organism evidence="2 3">
    <name type="scientific">Recurvomyces mirabilis</name>
    <dbReference type="NCBI Taxonomy" id="574656"/>
    <lineage>
        <taxon>Eukaryota</taxon>
        <taxon>Fungi</taxon>
        <taxon>Dikarya</taxon>
        <taxon>Ascomycota</taxon>
        <taxon>Pezizomycotina</taxon>
        <taxon>Dothideomycetes</taxon>
        <taxon>Dothideomycetidae</taxon>
        <taxon>Mycosphaerellales</taxon>
        <taxon>Teratosphaeriaceae</taxon>
        <taxon>Recurvomyces</taxon>
    </lineage>
</organism>
<dbReference type="InterPro" id="IPR013154">
    <property type="entry name" value="ADH-like_N"/>
</dbReference>
<comment type="caution">
    <text evidence="2">The sequence shown here is derived from an EMBL/GenBank/DDBJ whole genome shotgun (WGS) entry which is preliminary data.</text>
</comment>
<dbReference type="SMART" id="SM00829">
    <property type="entry name" value="PKS_ER"/>
    <property type="match status" value="1"/>
</dbReference>
<sequence>MAQQTVFRLPSKGAGYDKLSEHWEAVPKVQAHEVLLKIHATTLNYRDLVIANGGYPFPVKDNVVPLSDAAGTIEEVGEAVQDLKKGDWAISNFDVTNLYGPQPNWLNGLGGPIDGVLRQYIAIPATAIVKIPSSTKLSWSQLASLVCTGTTAWNALYGNLPLKPGQTVLFQGTGGVSTTGLMLAKDAGAKTIITSSSDEKLKMVREKYGADYCVNYKSTPDWAAKVNRITEGHGADFIFENGGSGTIAQSIACVARGGQIAVIGFLSQAKEMPDVAALVLDKGCIVRGINVGAKQLTEDLVKYVCGKDLSVPVEKNFGFERGQILEAFKYLESGGHVGKVCIEIVKA</sequence>
<name>A0AAE0WHP4_9PEZI</name>